<keyword evidence="2" id="KW-1185">Reference proteome</keyword>
<dbReference type="Proteomes" id="UP001165960">
    <property type="component" value="Unassembled WGS sequence"/>
</dbReference>
<evidence type="ECO:0000313" key="2">
    <source>
        <dbReference type="Proteomes" id="UP001165960"/>
    </source>
</evidence>
<name>A0ACC2TA71_9FUNG</name>
<dbReference type="EMBL" id="QTSX02003256">
    <property type="protein sequence ID" value="KAJ9071366.1"/>
    <property type="molecule type" value="Genomic_DNA"/>
</dbReference>
<organism evidence="1 2">
    <name type="scientific">Entomophthora muscae</name>
    <dbReference type="NCBI Taxonomy" id="34485"/>
    <lineage>
        <taxon>Eukaryota</taxon>
        <taxon>Fungi</taxon>
        <taxon>Fungi incertae sedis</taxon>
        <taxon>Zoopagomycota</taxon>
        <taxon>Entomophthoromycotina</taxon>
        <taxon>Entomophthoromycetes</taxon>
        <taxon>Entomophthorales</taxon>
        <taxon>Entomophthoraceae</taxon>
        <taxon>Entomophthora</taxon>
    </lineage>
</organism>
<comment type="caution">
    <text evidence="1">The sequence shown here is derived from an EMBL/GenBank/DDBJ whole genome shotgun (WGS) entry which is preliminary data.</text>
</comment>
<protein>
    <submittedName>
        <fullName evidence="1">Uncharacterized protein</fullName>
    </submittedName>
</protein>
<proteinExistence type="predicted"/>
<sequence>MSTWTPRTSSSTRWGASLDQDTLALSRSFRRYQPPPTRFNSWITPVHTTLTAECGPPPTHQTEGSRPPPKVLQHTPEWEVDAVLGYQKVCNQIQYLVSWLGYPPESNSCELESNLINAPKKIAQYHQGKDTLEGERKTNVRNIPDINQILSKEKCWNQVDKCSTGGAKFDREFPPLSGKKKNQNSEKTDFYGNWNNLTSGQAPATLCQPPASLLPSQLLAQAGTSGPATSSLPACQPPARSPGSHQPPACPPLPQRAHCQLPGPMPQPIRSHHT</sequence>
<gene>
    <name evidence="1" type="ORF">DSO57_1037653</name>
</gene>
<accession>A0ACC2TA71</accession>
<reference evidence="1" key="1">
    <citation type="submission" date="2022-04" db="EMBL/GenBank/DDBJ databases">
        <title>Genome of the entomopathogenic fungus Entomophthora muscae.</title>
        <authorList>
            <person name="Elya C."/>
            <person name="Lovett B.R."/>
            <person name="Lee E."/>
            <person name="Macias A.M."/>
            <person name="Hajek A.E."/>
            <person name="De Bivort B.L."/>
            <person name="Kasson M.T."/>
            <person name="De Fine Licht H.H."/>
            <person name="Stajich J.E."/>
        </authorList>
    </citation>
    <scope>NUCLEOTIDE SEQUENCE</scope>
    <source>
        <strain evidence="1">Berkeley</strain>
    </source>
</reference>
<evidence type="ECO:0000313" key="1">
    <source>
        <dbReference type="EMBL" id="KAJ9071366.1"/>
    </source>
</evidence>